<accession>A0A329UBK7</accession>
<dbReference type="CDD" id="cd02440">
    <property type="entry name" value="AdoMet_MTases"/>
    <property type="match status" value="1"/>
</dbReference>
<sequence length="468" mass="54412">MSKYDFGYNIEENRTNRWAFENVEVNSRVLELGPAGGTLTKSLYEKKKCHIDIVELDEQDGKLAAQYAEKAVVGTNGNLNLDYWYEVFSENRYDYIVALDVLEHLADPEHTLQKASKLLKPTGKILLSVPNVAHNAVIIELLQNRFTYGRLGLLDNTHIHFFAYESICQMLKNVGLYINKQEAVLKCVSDTELPSRYEDLGAELGHLLKQRKYGEVYQYLLELSFNSEQKTIDLLGNGQIKEPVYARILPDGESQNEISVEIQEGWNEVTVELPKDYLMKSIRFIPYEGSGIIEHLQIIGYGNSESEMSYNWTSAQKLGNESFFVHMGNHMNEMNYLINEEYSALKIKYRLVPFYGERELYAAECFQKEIVKSGKREEALQEKLRETDLVSKRKITDQKAEIESLRQDKILLKERIQKEMEENGRREEALRQDKTLLKEHFQTLQVLVEEIKHGKLWKIFDLIREVEK</sequence>
<feature type="coiled-coil region" evidence="1">
    <location>
        <begin position="395"/>
        <end position="433"/>
    </location>
</feature>
<dbReference type="PANTHER" id="PTHR43861:SF6">
    <property type="entry name" value="METHYLTRANSFERASE TYPE 11"/>
    <property type="match status" value="1"/>
</dbReference>
<evidence type="ECO:0000313" key="3">
    <source>
        <dbReference type="Proteomes" id="UP000251281"/>
    </source>
</evidence>
<dbReference type="RefSeq" id="WP_112090652.1">
    <property type="nucleotide sequence ID" value="NZ_PRLD01000004.1"/>
</dbReference>
<gene>
    <name evidence="2" type="ORF">C4N24_05615</name>
</gene>
<proteinExistence type="predicted"/>
<dbReference type="PANTHER" id="PTHR43861">
    <property type="entry name" value="TRANS-ACONITATE 2-METHYLTRANSFERASE-RELATED"/>
    <property type="match status" value="1"/>
</dbReference>
<dbReference type="EMBL" id="PRLD01000004">
    <property type="protein sequence ID" value="RAW58464.1"/>
    <property type="molecule type" value="Genomic_DNA"/>
</dbReference>
<name>A0A329UBK7_9FIRM</name>
<keyword evidence="1" id="KW-0175">Coiled coil</keyword>
<dbReference type="Proteomes" id="UP000251281">
    <property type="component" value="Unassembled WGS sequence"/>
</dbReference>
<evidence type="ECO:0000313" key="2">
    <source>
        <dbReference type="EMBL" id="RAW58464.1"/>
    </source>
</evidence>
<reference evidence="2 3" key="1">
    <citation type="submission" date="2018-02" db="EMBL/GenBank/DDBJ databases">
        <title>Complete genome sequencing of Faecalibacterium prausnitzii strains isolated from the human gut.</title>
        <authorList>
            <person name="Fitzgerald B.C."/>
            <person name="Shkoporov A.N."/>
            <person name="Ross P.R."/>
            <person name="Hill C."/>
        </authorList>
    </citation>
    <scope>NUCLEOTIDE SEQUENCE [LARGE SCALE GENOMIC DNA]</scope>
    <source>
        <strain evidence="2 3">APC923/51-1</strain>
    </source>
</reference>
<dbReference type="InterPro" id="IPR029063">
    <property type="entry name" value="SAM-dependent_MTases_sf"/>
</dbReference>
<dbReference type="AlphaFoldDB" id="A0A329UBK7"/>
<evidence type="ECO:0000256" key="1">
    <source>
        <dbReference type="SAM" id="Coils"/>
    </source>
</evidence>
<evidence type="ECO:0008006" key="4">
    <source>
        <dbReference type="Google" id="ProtNLM"/>
    </source>
</evidence>
<comment type="caution">
    <text evidence="2">The sequence shown here is derived from an EMBL/GenBank/DDBJ whole genome shotgun (WGS) entry which is preliminary data.</text>
</comment>
<organism evidence="2 3">
    <name type="scientific">Faecalibacterium prausnitzii</name>
    <dbReference type="NCBI Taxonomy" id="853"/>
    <lineage>
        <taxon>Bacteria</taxon>
        <taxon>Bacillati</taxon>
        <taxon>Bacillota</taxon>
        <taxon>Clostridia</taxon>
        <taxon>Eubacteriales</taxon>
        <taxon>Oscillospiraceae</taxon>
        <taxon>Faecalibacterium</taxon>
    </lineage>
</organism>
<dbReference type="Pfam" id="PF13489">
    <property type="entry name" value="Methyltransf_23"/>
    <property type="match status" value="1"/>
</dbReference>
<dbReference type="Gene3D" id="3.40.50.150">
    <property type="entry name" value="Vaccinia Virus protein VP39"/>
    <property type="match status" value="1"/>
</dbReference>
<dbReference type="SUPFAM" id="SSF53335">
    <property type="entry name" value="S-adenosyl-L-methionine-dependent methyltransferases"/>
    <property type="match status" value="1"/>
</dbReference>
<protein>
    <recommendedName>
        <fullName evidence="4">Methyltransferase domain-containing protein</fullName>
    </recommendedName>
</protein>